<name>A0A162X2D0_DIDRA</name>
<dbReference type="GO" id="GO:0030150">
    <property type="term" value="P:protein import into mitochondrial matrix"/>
    <property type="evidence" value="ECO:0007669"/>
    <property type="project" value="InterPro"/>
</dbReference>
<evidence type="ECO:0000256" key="8">
    <source>
        <dbReference type="ARBA" id="ARBA00023128"/>
    </source>
</evidence>
<keyword evidence="4" id="KW-0812">Transmembrane</keyword>
<keyword evidence="8" id="KW-0496">Mitochondrion</keyword>
<dbReference type="AlphaFoldDB" id="A0A162X2D0"/>
<comment type="subcellular location">
    <subcellularLocation>
        <location evidence="1">Mitochondrion outer membrane</location>
        <topology evidence="1">Single-pass membrane protein</topology>
    </subcellularLocation>
</comment>
<sequence>MFQLSEESKERIARIIDVSRVAIHYGYLPLILYLGYSQSQPKPSLIRYRLYPLHSLACNTSSHLHTVSFLLSHKLAAVAIDPLNDCLQFTVQHNLNSAHRYLGHTAGAARMRGRQFCPSPARISSIAFDLDRLRTA</sequence>
<gene>
    <name evidence="10" type="ORF">ST47_g9551</name>
</gene>
<reference evidence="10 11" key="1">
    <citation type="journal article" date="2016" name="Sci. Rep.">
        <title>Draft genome sequencing and secretome analysis of fungal phytopathogen Ascochyta rabiei provides insight into the necrotrophic effector repertoire.</title>
        <authorList>
            <person name="Verma S."/>
            <person name="Gazara R.K."/>
            <person name="Nizam S."/>
            <person name="Parween S."/>
            <person name="Chattopadhyay D."/>
            <person name="Verma P.K."/>
        </authorList>
    </citation>
    <scope>NUCLEOTIDE SEQUENCE [LARGE SCALE GENOMIC DNA]</scope>
    <source>
        <strain evidence="10 11">ArDII</strain>
    </source>
</reference>
<keyword evidence="3" id="KW-0813">Transport</keyword>
<dbReference type="Pfam" id="PF08038">
    <property type="entry name" value="Tom7"/>
    <property type="match status" value="1"/>
</dbReference>
<evidence type="ECO:0000256" key="6">
    <source>
        <dbReference type="ARBA" id="ARBA00022927"/>
    </source>
</evidence>
<evidence type="ECO:0000256" key="3">
    <source>
        <dbReference type="ARBA" id="ARBA00022448"/>
    </source>
</evidence>
<evidence type="ECO:0000256" key="5">
    <source>
        <dbReference type="ARBA" id="ARBA00022787"/>
    </source>
</evidence>
<evidence type="ECO:0000313" key="10">
    <source>
        <dbReference type="EMBL" id="KZM19319.1"/>
    </source>
</evidence>
<proteinExistence type="inferred from homology"/>
<evidence type="ECO:0000256" key="9">
    <source>
        <dbReference type="ARBA" id="ARBA00023136"/>
    </source>
</evidence>
<comment type="caution">
    <text evidence="10">The sequence shown here is derived from an EMBL/GenBank/DDBJ whole genome shotgun (WGS) entry which is preliminary data.</text>
</comment>
<accession>A0A162X2D0</accession>
<protein>
    <submittedName>
        <fullName evidence="10">Protein import into mitochondrial matrix</fullName>
    </submittedName>
</protein>
<evidence type="ECO:0000256" key="4">
    <source>
        <dbReference type="ARBA" id="ARBA00022692"/>
    </source>
</evidence>
<evidence type="ECO:0000256" key="2">
    <source>
        <dbReference type="ARBA" id="ARBA00010917"/>
    </source>
</evidence>
<keyword evidence="7" id="KW-1133">Transmembrane helix</keyword>
<dbReference type="GO" id="GO:0005742">
    <property type="term" value="C:mitochondrial outer membrane translocase complex"/>
    <property type="evidence" value="ECO:0007669"/>
    <property type="project" value="InterPro"/>
</dbReference>
<evidence type="ECO:0000256" key="1">
    <source>
        <dbReference type="ARBA" id="ARBA00004572"/>
    </source>
</evidence>
<dbReference type="Proteomes" id="UP000076837">
    <property type="component" value="Unassembled WGS sequence"/>
</dbReference>
<organism evidence="10 11">
    <name type="scientific">Didymella rabiei</name>
    <name type="common">Chickpea ascochyta blight fungus</name>
    <name type="synonym">Mycosphaerella rabiei</name>
    <dbReference type="NCBI Taxonomy" id="5454"/>
    <lineage>
        <taxon>Eukaryota</taxon>
        <taxon>Fungi</taxon>
        <taxon>Dikarya</taxon>
        <taxon>Ascomycota</taxon>
        <taxon>Pezizomycotina</taxon>
        <taxon>Dothideomycetes</taxon>
        <taxon>Pleosporomycetidae</taxon>
        <taxon>Pleosporales</taxon>
        <taxon>Pleosporineae</taxon>
        <taxon>Didymellaceae</taxon>
        <taxon>Ascochyta</taxon>
    </lineage>
</organism>
<dbReference type="InterPro" id="IPR012621">
    <property type="entry name" value="Tom7"/>
</dbReference>
<dbReference type="EMBL" id="JYNV01000295">
    <property type="protein sequence ID" value="KZM19319.1"/>
    <property type="molecule type" value="Genomic_DNA"/>
</dbReference>
<keyword evidence="6" id="KW-0653">Protein transport</keyword>
<dbReference type="STRING" id="5454.A0A162X2D0"/>
<comment type="similarity">
    <text evidence="2">Belongs to the Tom7 family.</text>
</comment>
<keyword evidence="5" id="KW-1000">Mitochondrion outer membrane</keyword>
<evidence type="ECO:0000313" key="11">
    <source>
        <dbReference type="Proteomes" id="UP000076837"/>
    </source>
</evidence>
<keyword evidence="9" id="KW-0472">Membrane</keyword>
<dbReference type="OrthoDB" id="284357at2759"/>
<evidence type="ECO:0000256" key="7">
    <source>
        <dbReference type="ARBA" id="ARBA00022989"/>
    </source>
</evidence>
<keyword evidence="11" id="KW-1185">Reference proteome</keyword>